<evidence type="ECO:0000313" key="1">
    <source>
        <dbReference type="EMBL" id="BAH94503.1"/>
    </source>
</evidence>
<dbReference type="AlphaFoldDB" id="C7J730"/>
<proteinExistence type="predicted"/>
<accession>C7J730</accession>
<sequence>MFAKQCMLVQHVLIVIQLTCKRLMACVPSNFLFNGLHYLYVNYAQILYSYIV</sequence>
<reference evidence="1 2" key="1">
    <citation type="journal article" date="2005" name="Nature">
        <title>The map-based sequence of the rice genome.</title>
        <authorList>
            <consortium name="International rice genome sequencing project (IRGSP)"/>
            <person name="Matsumoto T."/>
            <person name="Wu J."/>
            <person name="Kanamori H."/>
            <person name="Katayose Y."/>
            <person name="Fujisawa M."/>
            <person name="Namiki N."/>
            <person name="Mizuno H."/>
            <person name="Yamamoto K."/>
            <person name="Antonio B.A."/>
            <person name="Baba T."/>
            <person name="Sakata K."/>
            <person name="Nagamura Y."/>
            <person name="Aoki H."/>
            <person name="Arikawa K."/>
            <person name="Arita K."/>
            <person name="Bito T."/>
            <person name="Chiden Y."/>
            <person name="Fujitsuka N."/>
            <person name="Fukunaka R."/>
            <person name="Hamada M."/>
            <person name="Harada C."/>
            <person name="Hayashi A."/>
            <person name="Hijishita S."/>
            <person name="Honda M."/>
            <person name="Hosokawa S."/>
            <person name="Ichikawa Y."/>
            <person name="Idonuma A."/>
            <person name="Iijima M."/>
            <person name="Ikeda M."/>
            <person name="Ikeno M."/>
            <person name="Ito K."/>
            <person name="Ito S."/>
            <person name="Ito T."/>
            <person name="Ito Y."/>
            <person name="Ito Y."/>
            <person name="Iwabuchi A."/>
            <person name="Kamiya K."/>
            <person name="Karasawa W."/>
            <person name="Kurita K."/>
            <person name="Katagiri S."/>
            <person name="Kikuta A."/>
            <person name="Kobayashi H."/>
            <person name="Kobayashi N."/>
            <person name="Machita K."/>
            <person name="Maehara T."/>
            <person name="Masukawa M."/>
            <person name="Mizubayashi T."/>
            <person name="Mukai Y."/>
            <person name="Nagasaki H."/>
            <person name="Nagata Y."/>
            <person name="Naito S."/>
            <person name="Nakashima M."/>
            <person name="Nakama Y."/>
            <person name="Nakamichi Y."/>
            <person name="Nakamura M."/>
            <person name="Meguro A."/>
            <person name="Negishi M."/>
            <person name="Ohta I."/>
            <person name="Ohta T."/>
            <person name="Okamoto M."/>
            <person name="Ono N."/>
            <person name="Saji S."/>
            <person name="Sakaguchi M."/>
            <person name="Sakai K."/>
            <person name="Shibata M."/>
            <person name="Shimokawa T."/>
            <person name="Song J."/>
            <person name="Takazaki Y."/>
            <person name="Terasawa K."/>
            <person name="Tsugane M."/>
            <person name="Tsuji K."/>
            <person name="Ueda S."/>
            <person name="Waki K."/>
            <person name="Yamagata H."/>
            <person name="Yamamoto M."/>
            <person name="Yamamoto S."/>
            <person name="Yamane H."/>
            <person name="Yoshiki S."/>
            <person name="Yoshihara R."/>
            <person name="Yukawa K."/>
            <person name="Zhong H."/>
            <person name="Yano M."/>
            <person name="Yuan Q."/>
            <person name="Ouyang S."/>
            <person name="Liu J."/>
            <person name="Jones K.M."/>
            <person name="Gansberger K."/>
            <person name="Moffat K."/>
            <person name="Hill J."/>
            <person name="Bera J."/>
            <person name="Fadrosh D."/>
            <person name="Jin S."/>
            <person name="Johri S."/>
            <person name="Kim M."/>
            <person name="Overton L."/>
            <person name="Reardon M."/>
            <person name="Tsitrin T."/>
            <person name="Vuong H."/>
            <person name="Weaver B."/>
            <person name="Ciecko A."/>
            <person name="Tallon L."/>
            <person name="Jackson J."/>
            <person name="Pai G."/>
            <person name="Aken S.V."/>
            <person name="Utterback T."/>
            <person name="Reidmuller S."/>
            <person name="Feldblyum T."/>
            <person name="Hsiao J."/>
            <person name="Zismann V."/>
            <person name="Iobst S."/>
            <person name="de Vazeille A.R."/>
            <person name="Buell C.R."/>
            <person name="Ying K."/>
            <person name="Li Y."/>
            <person name="Lu T."/>
            <person name="Huang Y."/>
            <person name="Zhao Q."/>
            <person name="Feng Q."/>
            <person name="Zhang L."/>
            <person name="Zhu J."/>
            <person name="Weng Q."/>
            <person name="Mu J."/>
            <person name="Lu Y."/>
            <person name="Fan D."/>
            <person name="Liu Y."/>
            <person name="Guan J."/>
            <person name="Zhang Y."/>
            <person name="Yu S."/>
            <person name="Liu X."/>
            <person name="Zhang Y."/>
            <person name="Hong G."/>
            <person name="Han B."/>
            <person name="Choisne N."/>
            <person name="Demange N."/>
            <person name="Orjeda G."/>
            <person name="Samain S."/>
            <person name="Cattolico L."/>
            <person name="Pelletier E."/>
            <person name="Couloux A."/>
            <person name="Segurens B."/>
            <person name="Wincker P."/>
            <person name="D'Hont A."/>
            <person name="Scarpelli C."/>
            <person name="Weissenbach J."/>
            <person name="Salanoubat M."/>
            <person name="Quetier F."/>
            <person name="Yu Y."/>
            <person name="Kim H.R."/>
            <person name="Rambo T."/>
            <person name="Currie J."/>
            <person name="Collura K."/>
            <person name="Luo M."/>
            <person name="Yang T."/>
            <person name="Ammiraju J.S.S."/>
            <person name="Engler F."/>
            <person name="Soderlund C."/>
            <person name="Wing R.A."/>
            <person name="Palmer L.E."/>
            <person name="de la Bastide M."/>
            <person name="Spiegel L."/>
            <person name="Nascimento L."/>
            <person name="Zutavern T."/>
            <person name="O'Shaughnessy A."/>
            <person name="Dike S."/>
            <person name="Dedhia N."/>
            <person name="Preston R."/>
            <person name="Balija V."/>
            <person name="McCombie W.R."/>
            <person name="Chow T."/>
            <person name="Chen H."/>
            <person name="Chung M."/>
            <person name="Chen C."/>
            <person name="Shaw J."/>
            <person name="Wu H."/>
            <person name="Hsiao K."/>
            <person name="Chao Y."/>
            <person name="Chu M."/>
            <person name="Cheng C."/>
            <person name="Hour A."/>
            <person name="Lee P."/>
            <person name="Lin S."/>
            <person name="Lin Y."/>
            <person name="Liou J."/>
            <person name="Liu S."/>
            <person name="Hsing Y."/>
            <person name="Raghuvanshi S."/>
            <person name="Mohanty A."/>
            <person name="Bharti A.K."/>
            <person name="Gaur A."/>
            <person name="Gupta V."/>
            <person name="Kumar D."/>
            <person name="Ravi V."/>
            <person name="Vij S."/>
            <person name="Kapur A."/>
            <person name="Khurana P."/>
            <person name="Khurana P."/>
            <person name="Khurana J.P."/>
            <person name="Tyagi A.K."/>
            <person name="Gaikwad K."/>
            <person name="Singh A."/>
            <person name="Dalal V."/>
            <person name="Srivastava S."/>
            <person name="Dixit A."/>
            <person name="Pal A.K."/>
            <person name="Ghazi I.A."/>
            <person name="Yadav M."/>
            <person name="Pandit A."/>
            <person name="Bhargava A."/>
            <person name="Sureshbabu K."/>
            <person name="Batra K."/>
            <person name="Sharma T.R."/>
            <person name="Mohapatra T."/>
            <person name="Singh N.K."/>
            <person name="Messing J."/>
            <person name="Nelson A.B."/>
            <person name="Fuks G."/>
            <person name="Kavchok S."/>
            <person name="Keizer G."/>
            <person name="Linton E."/>
            <person name="Llaca V."/>
            <person name="Song R."/>
            <person name="Tanyolac B."/>
            <person name="Young S."/>
            <person name="Ho-Il K."/>
            <person name="Hahn J.H."/>
            <person name="Sangsakoo G."/>
            <person name="Vanavichit A."/>
            <person name="de Mattos Luiz.A.T."/>
            <person name="Zimmer P.D."/>
            <person name="Malone G."/>
            <person name="Dellagostin O."/>
            <person name="de Oliveira A.C."/>
            <person name="Bevan M."/>
            <person name="Bancroft I."/>
            <person name="Minx P."/>
            <person name="Cordum H."/>
            <person name="Wilson R."/>
            <person name="Cheng Z."/>
            <person name="Jin W."/>
            <person name="Jiang J."/>
            <person name="Leong S.A."/>
            <person name="Iwama H."/>
            <person name="Gojobori T."/>
            <person name="Itoh T."/>
            <person name="Niimura Y."/>
            <person name="Fujii Y."/>
            <person name="Habara T."/>
            <person name="Sakai H."/>
            <person name="Sato Y."/>
            <person name="Wilson G."/>
            <person name="Kumar K."/>
            <person name="McCouch S."/>
            <person name="Juretic N."/>
            <person name="Hoen D."/>
            <person name="Wright S."/>
            <person name="Bruskiewich R."/>
            <person name="Bureau T."/>
            <person name="Miyao A."/>
            <person name="Hirochika H."/>
            <person name="Nishikawa T."/>
            <person name="Kadowaki K."/>
            <person name="Sugiura M."/>
            <person name="Burr B."/>
            <person name="Sasaki T."/>
        </authorList>
    </citation>
    <scope>NUCLEOTIDE SEQUENCE [LARGE SCALE GENOMIC DNA]</scope>
    <source>
        <strain evidence="2">cv. Nipponbare</strain>
    </source>
</reference>
<evidence type="ECO:0000313" key="2">
    <source>
        <dbReference type="Proteomes" id="UP000000763"/>
    </source>
</evidence>
<name>C7J730_ORYSJ</name>
<dbReference type="EMBL" id="AP008215">
    <property type="protein sequence ID" value="BAH94503.1"/>
    <property type="molecule type" value="Genomic_DNA"/>
</dbReference>
<dbReference type="Proteomes" id="UP000000763">
    <property type="component" value="Chromosome 9"/>
</dbReference>
<protein>
    <submittedName>
        <fullName evidence="1">Os09g0325525 protein</fullName>
    </submittedName>
</protein>
<gene>
    <name evidence="1" type="ordered locus">Os09g0325525</name>
</gene>
<dbReference type="KEGG" id="dosa:Os09g0325525"/>
<reference evidence="2" key="2">
    <citation type="journal article" date="2008" name="Nucleic Acids Res.">
        <title>The rice annotation project database (RAP-DB): 2008 update.</title>
        <authorList>
            <consortium name="The rice annotation project (RAP)"/>
        </authorList>
    </citation>
    <scope>GENOME REANNOTATION</scope>
    <source>
        <strain evidence="2">cv. Nipponbare</strain>
    </source>
</reference>
<organism evidence="1 2">
    <name type="scientific">Oryza sativa subsp. japonica</name>
    <name type="common">Rice</name>
    <dbReference type="NCBI Taxonomy" id="39947"/>
    <lineage>
        <taxon>Eukaryota</taxon>
        <taxon>Viridiplantae</taxon>
        <taxon>Streptophyta</taxon>
        <taxon>Embryophyta</taxon>
        <taxon>Tracheophyta</taxon>
        <taxon>Spermatophyta</taxon>
        <taxon>Magnoliopsida</taxon>
        <taxon>Liliopsida</taxon>
        <taxon>Poales</taxon>
        <taxon>Poaceae</taxon>
        <taxon>BOP clade</taxon>
        <taxon>Oryzoideae</taxon>
        <taxon>Oryzeae</taxon>
        <taxon>Oryzinae</taxon>
        <taxon>Oryza</taxon>
        <taxon>Oryza sativa</taxon>
    </lineage>
</organism>